<keyword evidence="2" id="KW-0808">Transferase</keyword>
<proteinExistence type="inferred from homology"/>
<comment type="similarity">
    <text evidence="1">Belongs to the GatC family.</text>
</comment>
<dbReference type="InterPro" id="IPR003837">
    <property type="entry name" value="GatC"/>
</dbReference>
<gene>
    <name evidence="1 2" type="primary">gatC</name>
    <name evidence="2" type="ORF">COU23_00925</name>
</gene>
<dbReference type="EC" id="6.3.5.-" evidence="1"/>
<sequence length="97" mass="11067">MLTKEEVKHIADLARIELSEKETEKYQAQLGKILDYMEKLKQVNTIGTPISDGGMIDLENVWREDEISDRQLVTSDKELISMAPEVENGQVKVESVF</sequence>
<dbReference type="GO" id="GO:0006450">
    <property type="term" value="P:regulation of translational fidelity"/>
    <property type="evidence" value="ECO:0007669"/>
    <property type="project" value="InterPro"/>
</dbReference>
<dbReference type="EMBL" id="PFBP01000014">
    <property type="protein sequence ID" value="PIT89994.1"/>
    <property type="molecule type" value="Genomic_DNA"/>
</dbReference>
<dbReference type="SUPFAM" id="SSF141000">
    <property type="entry name" value="Glu-tRNAGln amidotransferase C subunit"/>
    <property type="match status" value="1"/>
</dbReference>
<dbReference type="GO" id="GO:0006412">
    <property type="term" value="P:translation"/>
    <property type="evidence" value="ECO:0007669"/>
    <property type="project" value="UniProtKB-UniRule"/>
</dbReference>
<dbReference type="GO" id="GO:0050567">
    <property type="term" value="F:glutaminyl-tRNA synthase (glutamine-hydrolyzing) activity"/>
    <property type="evidence" value="ECO:0007669"/>
    <property type="project" value="UniProtKB-UniRule"/>
</dbReference>
<comment type="function">
    <text evidence="1">Allows the formation of correctly charged Asn-tRNA(Asn) or Gln-tRNA(Gln) through the transamidation of misacylated Asp-tRNA(Asn) or Glu-tRNA(Gln) in organisms which lack either or both of asparaginyl-tRNA or glutaminyl-tRNA synthetases. The reaction takes place in the presence of glutamine and ATP through an activated phospho-Asp-tRNA(Asn) or phospho-Glu-tRNA(Gln).</text>
</comment>
<dbReference type="GO" id="GO:0016740">
    <property type="term" value="F:transferase activity"/>
    <property type="evidence" value="ECO:0007669"/>
    <property type="project" value="UniProtKB-KW"/>
</dbReference>
<dbReference type="HAMAP" id="MF_00122">
    <property type="entry name" value="GatC"/>
    <property type="match status" value="1"/>
</dbReference>
<comment type="catalytic activity">
    <reaction evidence="1">
        <text>L-aspartyl-tRNA(Asn) + L-glutamine + ATP + H2O = L-asparaginyl-tRNA(Asn) + L-glutamate + ADP + phosphate + 2 H(+)</text>
        <dbReference type="Rhea" id="RHEA:14513"/>
        <dbReference type="Rhea" id="RHEA-COMP:9674"/>
        <dbReference type="Rhea" id="RHEA-COMP:9677"/>
        <dbReference type="ChEBI" id="CHEBI:15377"/>
        <dbReference type="ChEBI" id="CHEBI:15378"/>
        <dbReference type="ChEBI" id="CHEBI:29985"/>
        <dbReference type="ChEBI" id="CHEBI:30616"/>
        <dbReference type="ChEBI" id="CHEBI:43474"/>
        <dbReference type="ChEBI" id="CHEBI:58359"/>
        <dbReference type="ChEBI" id="CHEBI:78515"/>
        <dbReference type="ChEBI" id="CHEBI:78516"/>
        <dbReference type="ChEBI" id="CHEBI:456216"/>
    </reaction>
</comment>
<organism evidence="2 3">
    <name type="scientific">Candidatus Kuenenbacteria bacterium CG10_big_fil_rev_8_21_14_0_10_36_11</name>
    <dbReference type="NCBI Taxonomy" id="1974618"/>
    <lineage>
        <taxon>Bacteria</taxon>
        <taxon>Candidatus Kueneniibacteriota</taxon>
    </lineage>
</organism>
<accession>A0A2M6WB54</accession>
<keyword evidence="1" id="KW-0547">Nucleotide-binding</keyword>
<keyword evidence="1" id="KW-0067">ATP-binding</keyword>
<keyword evidence="1 2" id="KW-0436">Ligase</keyword>
<evidence type="ECO:0000313" key="2">
    <source>
        <dbReference type="EMBL" id="PIT89994.1"/>
    </source>
</evidence>
<dbReference type="NCBIfam" id="TIGR00135">
    <property type="entry name" value="gatC"/>
    <property type="match status" value="1"/>
</dbReference>
<keyword evidence="1" id="KW-0648">Protein biosynthesis</keyword>
<comment type="catalytic activity">
    <reaction evidence="1">
        <text>L-glutamyl-tRNA(Gln) + L-glutamine + ATP + H2O = L-glutaminyl-tRNA(Gln) + L-glutamate + ADP + phosphate + H(+)</text>
        <dbReference type="Rhea" id="RHEA:17521"/>
        <dbReference type="Rhea" id="RHEA-COMP:9681"/>
        <dbReference type="Rhea" id="RHEA-COMP:9684"/>
        <dbReference type="ChEBI" id="CHEBI:15377"/>
        <dbReference type="ChEBI" id="CHEBI:15378"/>
        <dbReference type="ChEBI" id="CHEBI:29985"/>
        <dbReference type="ChEBI" id="CHEBI:30616"/>
        <dbReference type="ChEBI" id="CHEBI:43474"/>
        <dbReference type="ChEBI" id="CHEBI:58359"/>
        <dbReference type="ChEBI" id="CHEBI:78520"/>
        <dbReference type="ChEBI" id="CHEBI:78521"/>
        <dbReference type="ChEBI" id="CHEBI:456216"/>
    </reaction>
</comment>
<evidence type="ECO:0000313" key="3">
    <source>
        <dbReference type="Proteomes" id="UP000231464"/>
    </source>
</evidence>
<dbReference type="Gene3D" id="1.10.20.60">
    <property type="entry name" value="Glu-tRNAGln amidotransferase C subunit, N-terminal domain"/>
    <property type="match status" value="1"/>
</dbReference>
<dbReference type="GO" id="GO:0050566">
    <property type="term" value="F:asparaginyl-tRNA synthase (glutamine-hydrolyzing) activity"/>
    <property type="evidence" value="ECO:0007669"/>
    <property type="project" value="RHEA"/>
</dbReference>
<name>A0A2M6WB54_9BACT</name>
<comment type="subunit">
    <text evidence="1">Heterotrimer of A, B and C subunits.</text>
</comment>
<comment type="caution">
    <text evidence="2">The sequence shown here is derived from an EMBL/GenBank/DDBJ whole genome shotgun (WGS) entry which is preliminary data.</text>
</comment>
<protein>
    <recommendedName>
        <fullName evidence="1">Aspartyl/glutamyl-tRNA(Asn/Gln) amidotransferase subunit C</fullName>
        <shortName evidence="1">Asp/Glu-ADT subunit C</shortName>
        <ecNumber evidence="1">6.3.5.-</ecNumber>
    </recommendedName>
</protein>
<dbReference type="Proteomes" id="UP000231464">
    <property type="component" value="Unassembled WGS sequence"/>
</dbReference>
<dbReference type="Pfam" id="PF02686">
    <property type="entry name" value="GatC"/>
    <property type="match status" value="1"/>
</dbReference>
<reference evidence="3" key="1">
    <citation type="submission" date="2017-09" db="EMBL/GenBank/DDBJ databases">
        <title>Depth-based differentiation of microbial function through sediment-hosted aquifers and enrichment of novel symbionts in the deep terrestrial subsurface.</title>
        <authorList>
            <person name="Probst A.J."/>
            <person name="Ladd B."/>
            <person name="Jarett J.K."/>
            <person name="Geller-Mcgrath D.E."/>
            <person name="Sieber C.M.K."/>
            <person name="Emerson J.B."/>
            <person name="Anantharaman K."/>
            <person name="Thomas B.C."/>
            <person name="Malmstrom R."/>
            <person name="Stieglmeier M."/>
            <person name="Klingl A."/>
            <person name="Woyke T."/>
            <person name="Ryan C.M."/>
            <person name="Banfield J.F."/>
        </authorList>
    </citation>
    <scope>NUCLEOTIDE SEQUENCE [LARGE SCALE GENOMIC DNA]</scope>
</reference>
<dbReference type="GO" id="GO:0005524">
    <property type="term" value="F:ATP binding"/>
    <property type="evidence" value="ECO:0007669"/>
    <property type="project" value="UniProtKB-KW"/>
</dbReference>
<dbReference type="InterPro" id="IPR036113">
    <property type="entry name" value="Asp/Glu-ADT_sf_sub_c"/>
</dbReference>
<dbReference type="AlphaFoldDB" id="A0A2M6WB54"/>
<evidence type="ECO:0000256" key="1">
    <source>
        <dbReference type="HAMAP-Rule" id="MF_00122"/>
    </source>
</evidence>